<gene>
    <name evidence="1" type="ORF">LAZ67_3005784</name>
</gene>
<name>A0ABY6KAM2_9ARAC</name>
<protein>
    <submittedName>
        <fullName evidence="1">Uncharacterized protein</fullName>
    </submittedName>
</protein>
<accession>A0ABY6KAM2</accession>
<proteinExistence type="predicted"/>
<reference evidence="1 2" key="1">
    <citation type="submission" date="2022-01" db="EMBL/GenBank/DDBJ databases">
        <title>A chromosomal length assembly of Cordylochernes scorpioides.</title>
        <authorList>
            <person name="Zeh D."/>
            <person name="Zeh J."/>
        </authorList>
    </citation>
    <scope>NUCLEOTIDE SEQUENCE [LARGE SCALE GENOMIC DNA]</scope>
    <source>
        <strain evidence="1">IN4F17</strain>
        <tissue evidence="1">Whole Body</tissue>
    </source>
</reference>
<organism evidence="1 2">
    <name type="scientific">Cordylochernes scorpioides</name>
    <dbReference type="NCBI Taxonomy" id="51811"/>
    <lineage>
        <taxon>Eukaryota</taxon>
        <taxon>Metazoa</taxon>
        <taxon>Ecdysozoa</taxon>
        <taxon>Arthropoda</taxon>
        <taxon>Chelicerata</taxon>
        <taxon>Arachnida</taxon>
        <taxon>Pseudoscorpiones</taxon>
        <taxon>Cheliferoidea</taxon>
        <taxon>Chernetidae</taxon>
        <taxon>Cordylochernes</taxon>
    </lineage>
</organism>
<evidence type="ECO:0000313" key="2">
    <source>
        <dbReference type="Proteomes" id="UP001235939"/>
    </source>
</evidence>
<dbReference type="EMBL" id="CP092865">
    <property type="protein sequence ID" value="UYV65877.1"/>
    <property type="molecule type" value="Genomic_DNA"/>
</dbReference>
<evidence type="ECO:0000313" key="1">
    <source>
        <dbReference type="EMBL" id="UYV65877.1"/>
    </source>
</evidence>
<keyword evidence="2" id="KW-1185">Reference proteome</keyword>
<dbReference type="Proteomes" id="UP001235939">
    <property type="component" value="Chromosome 03"/>
</dbReference>
<sequence>MQTIYILERASFVIEFRSSNLLKKRSRQLWSGSKGTSSSIIKTKKKSQGAVTESFKPNVHFAKTMYAKIIVFTCLGTLGSREKITPTHIFSCPVMAAALQKIDMDPEQLYAPKMEDIATAVIEMHGDI</sequence>